<sequence length="204" mass="23467">MKKPIGHNQKKGEGYQNCKSLTPRHHLSASTSMASNHRKRHHHQKFVSPISKSAQHFSNLFPQIPQPHHLPDGTQLHAGRNAHAELDPLSPLFVGAHSFPRTFLCPNLHILLCRWNPTPHRSQTHPRWTITGRKGHARSIERPMLEAMEHFCLKYQRMGIFFQEVSIFAPERAFWYSTKGAFLLQKILSPVVSNHLSKKMIFGQ</sequence>
<evidence type="ECO:0000313" key="2">
    <source>
        <dbReference type="EMBL" id="KAL2469208.1"/>
    </source>
</evidence>
<evidence type="ECO:0000313" key="3">
    <source>
        <dbReference type="Proteomes" id="UP001604277"/>
    </source>
</evidence>
<evidence type="ECO:0000256" key="1">
    <source>
        <dbReference type="SAM" id="MobiDB-lite"/>
    </source>
</evidence>
<protein>
    <submittedName>
        <fullName evidence="2">Uncharacterized protein</fullName>
    </submittedName>
</protein>
<organism evidence="2 3">
    <name type="scientific">Forsythia ovata</name>
    <dbReference type="NCBI Taxonomy" id="205694"/>
    <lineage>
        <taxon>Eukaryota</taxon>
        <taxon>Viridiplantae</taxon>
        <taxon>Streptophyta</taxon>
        <taxon>Embryophyta</taxon>
        <taxon>Tracheophyta</taxon>
        <taxon>Spermatophyta</taxon>
        <taxon>Magnoliopsida</taxon>
        <taxon>eudicotyledons</taxon>
        <taxon>Gunneridae</taxon>
        <taxon>Pentapetalae</taxon>
        <taxon>asterids</taxon>
        <taxon>lamiids</taxon>
        <taxon>Lamiales</taxon>
        <taxon>Oleaceae</taxon>
        <taxon>Forsythieae</taxon>
        <taxon>Forsythia</taxon>
    </lineage>
</organism>
<reference evidence="3" key="1">
    <citation type="submission" date="2024-07" db="EMBL/GenBank/DDBJ databases">
        <title>Two chromosome-level genome assemblies of Korean endemic species Abeliophyllum distichum and Forsythia ovata (Oleaceae).</title>
        <authorList>
            <person name="Jang H."/>
        </authorList>
    </citation>
    <scope>NUCLEOTIDE SEQUENCE [LARGE SCALE GENOMIC DNA]</scope>
</reference>
<comment type="caution">
    <text evidence="2">The sequence shown here is derived from an EMBL/GenBank/DDBJ whole genome shotgun (WGS) entry which is preliminary data.</text>
</comment>
<dbReference type="Proteomes" id="UP001604277">
    <property type="component" value="Unassembled WGS sequence"/>
</dbReference>
<gene>
    <name evidence="2" type="ORF">Fot_50784</name>
</gene>
<proteinExistence type="predicted"/>
<feature type="region of interest" description="Disordered" evidence="1">
    <location>
        <begin position="1"/>
        <end position="42"/>
    </location>
</feature>
<dbReference type="EMBL" id="JBFOLJ010000016">
    <property type="protein sequence ID" value="KAL2469208.1"/>
    <property type="molecule type" value="Genomic_DNA"/>
</dbReference>
<accession>A0ABD1Q0S1</accession>
<dbReference type="AlphaFoldDB" id="A0ABD1Q0S1"/>
<name>A0ABD1Q0S1_9LAMI</name>
<keyword evidence="3" id="KW-1185">Reference proteome</keyword>